<dbReference type="SUPFAM" id="SSF82199">
    <property type="entry name" value="SET domain"/>
    <property type="match status" value="1"/>
</dbReference>
<name>A0AAN8ZGA3_9MAGN</name>
<evidence type="ECO:0000259" key="14">
    <source>
        <dbReference type="PROSITE" id="PS51050"/>
    </source>
</evidence>
<evidence type="ECO:0000256" key="2">
    <source>
        <dbReference type="ARBA" id="ARBA00004286"/>
    </source>
</evidence>
<evidence type="ECO:0000256" key="7">
    <source>
        <dbReference type="ARBA" id="ARBA00022723"/>
    </source>
</evidence>
<keyword evidence="6" id="KW-0949">S-adenosyl-L-methionine</keyword>
<dbReference type="PROSITE" id="PS51215">
    <property type="entry name" value="AWS"/>
    <property type="match status" value="1"/>
</dbReference>
<dbReference type="GO" id="GO:0005634">
    <property type="term" value="C:nucleus"/>
    <property type="evidence" value="ECO:0007669"/>
    <property type="project" value="UniProtKB-SubCell"/>
</dbReference>
<evidence type="ECO:0000256" key="3">
    <source>
        <dbReference type="ARBA" id="ARBA00022454"/>
    </source>
</evidence>
<keyword evidence="10" id="KW-0539">Nucleus</keyword>
<feature type="domain" description="CW-type" evidence="14">
    <location>
        <begin position="775"/>
        <end position="829"/>
    </location>
</feature>
<keyword evidence="3" id="KW-0158">Chromosome</keyword>
<feature type="compositionally biased region" description="Basic and acidic residues" evidence="11">
    <location>
        <begin position="604"/>
        <end position="616"/>
    </location>
</feature>
<dbReference type="InterPro" id="IPR044437">
    <property type="entry name" value="SETD2/Set2_SET"/>
</dbReference>
<keyword evidence="4" id="KW-0489">Methyltransferase</keyword>
<dbReference type="PROSITE" id="PS50280">
    <property type="entry name" value="SET"/>
    <property type="match status" value="1"/>
</dbReference>
<gene>
    <name evidence="16" type="ORF">RJ641_029460</name>
</gene>
<dbReference type="InterPro" id="IPR003616">
    <property type="entry name" value="Post-SET_dom"/>
</dbReference>
<feature type="compositionally biased region" description="Polar residues" evidence="11">
    <location>
        <begin position="239"/>
        <end position="260"/>
    </location>
</feature>
<dbReference type="CDD" id="cd19172">
    <property type="entry name" value="SET_SETD2"/>
    <property type="match status" value="1"/>
</dbReference>
<evidence type="ECO:0000256" key="9">
    <source>
        <dbReference type="ARBA" id="ARBA00022833"/>
    </source>
</evidence>
<proteinExistence type="predicted"/>
<feature type="region of interest" description="Disordered" evidence="11">
    <location>
        <begin position="1274"/>
        <end position="1297"/>
    </location>
</feature>
<sequence length="1592" mass="175847">MGSSGNSTLVDNSPPEAPYLLPPSAANRLVGGDSLENAVIEPDLRMNFASKLVNGEHELVVQSLPEQHLRSGEITVTNGLTKCITVGGGNNVVCDSKEDVIIRENNCLHMPWNNVNMDKDVCITNKDGIKTELEDIDLSQLQMMGDVECDFSGLRLQDEEDDIDVCGVEVPCLGVGGFENGDSGNSLNSHMMSSHFMDEDGSCFVRKRQLAGGVTEVCEDGKDKEAVGMHLGEKKCSPNKGSSATLQSSESSGIVDNSNGIADGDVPKTDDDFGASNRTITVDCCGLTDKEGRDKGGFSCSLETRILQDMYLSPRGRTRMTKSRMQTQTTQVTRRCKKTVEKMSQASQTLQIFPMVTRRKRSCFYKPARSSIWGLLGTITQVFEHNNEDLNHVLQREKRSKSSKKRGKNSTCGNLQRSDGKFCSSTGHIRLKVKIGKQECKSNLAVFESANVGTLLPAPDFREPTVDMGTGSWVAKSAGCVEEDRTGKAASDLDVCALDPHITTKNFLVSASLSISAQNAQRSPLICSQKEIGEPVGGIDNRYLDVGTSPDSEVINLVPESQVGVKAREDLHDAVLRSPNEVADPADVTSLNMPQLINKKGKKNCGERKCGFKDELPGSTSSEKARLSGKRGHRKRAGTLSSEGSVPSNISRRSVVTESGISEDQEVLRVENGLLDDQNPKKPPYKSSKSRGRCNRSQGPNSGKSRRGNASRHKEKVQKSVGKSKAEESSPEQDTCIVAEHLKSGLGETVTSNEIASDGMSNMEGTLTTKVEHDLPQRSAWVRCDDCHKWRCISATLADSIEETNCKWTCKDNLDEAFADCSVSQEKSNAEINRELEISDASCDEDAYDTPLNYRGLECRNSAVSQPSQWMLIKSNLFLHRHRKTQTIDEIMVCHCKPPQDGRMGCGDECLNRMLNIECVQGTCPCGDLCSNQQFQKRNYAKLKWFRCGKKGYGLQLLEDISQGQFLIEYVGEVLDLHTYQARQRDYASKGHKHFYFMTLNGSEVIDACAKGNLGRFINHSCDPNCRTEKWMVNGEVCIGLFALRDIKKGEEVTFDYNYIRVFGAAVKKCVCGSPHCRGYIGGDPHNAEVIVQGDSDEEYPEPIMIHEDGEKIESIVDNNLMSSTVENQYPGISFKGDRMDDPIVADVPVKLLTKSEESVCKPVSTASQLQNSLEIEDETRKLPASVKPMELTLRKEDMRSNIESADQRISSEIDILGKSSDIQRFEGSLPCTTENVLCDSVSGNKKSVHNNVEEKPVFSKLLSIVKASRRSVKKAKAKSNHVGEKKSQTTYVKSQALSSKPKKLEISGSGRVDGVEEKLNELLNAEGGISKRKDAAKGYLKLLLLTAASGDSGNGEAIQSTRDLSMILDALLKTKSRMVLVDIINKNGLQMLHNIMKQNRKDFNKIPVLRKLLKVLEYLAGREVLTLDHIIAGPPCPGMESVGMRVLCLCQGLGVIQGVEGRRVLYLKLLLRLSICVTHFQLLTLAEEDATGLDSGKGSLTLQIRKTWLLGWLIRKLFLWVRKKLLCFRESMLLLTEHSDKQNCLNFIRKWCFEKSIAFSYERICGSFSQQIFSMALATYNFLLLKAKTWA</sequence>
<keyword evidence="7" id="KW-0479">Metal-binding</keyword>
<organism evidence="16 17">
    <name type="scientific">Dillenia turbinata</name>
    <dbReference type="NCBI Taxonomy" id="194707"/>
    <lineage>
        <taxon>Eukaryota</taxon>
        <taxon>Viridiplantae</taxon>
        <taxon>Streptophyta</taxon>
        <taxon>Embryophyta</taxon>
        <taxon>Tracheophyta</taxon>
        <taxon>Spermatophyta</taxon>
        <taxon>Magnoliopsida</taxon>
        <taxon>eudicotyledons</taxon>
        <taxon>Gunneridae</taxon>
        <taxon>Pentapetalae</taxon>
        <taxon>Dilleniales</taxon>
        <taxon>Dilleniaceae</taxon>
        <taxon>Dillenia</taxon>
    </lineage>
</organism>
<dbReference type="PROSITE" id="PS50868">
    <property type="entry name" value="POST_SET"/>
    <property type="match status" value="1"/>
</dbReference>
<feature type="compositionally biased region" description="Polar residues" evidence="11">
    <location>
        <begin position="639"/>
        <end position="662"/>
    </location>
</feature>
<protein>
    <submittedName>
        <fullName evidence="16">SET domain</fullName>
    </submittedName>
</protein>
<dbReference type="GO" id="GO:0046975">
    <property type="term" value="F:histone H3K36 methyltransferase activity"/>
    <property type="evidence" value="ECO:0007669"/>
    <property type="project" value="InterPro"/>
</dbReference>
<dbReference type="Pfam" id="PF17907">
    <property type="entry name" value="AWS"/>
    <property type="match status" value="1"/>
</dbReference>
<dbReference type="GO" id="GO:0008270">
    <property type="term" value="F:zinc ion binding"/>
    <property type="evidence" value="ECO:0007669"/>
    <property type="project" value="UniProtKB-KW"/>
</dbReference>
<dbReference type="PROSITE" id="PS51050">
    <property type="entry name" value="ZF_CW"/>
    <property type="match status" value="1"/>
</dbReference>
<comment type="caution">
    <text evidence="16">The sequence shown here is derived from an EMBL/GenBank/DDBJ whole genome shotgun (WGS) entry which is preliminary data.</text>
</comment>
<evidence type="ECO:0000259" key="12">
    <source>
        <dbReference type="PROSITE" id="PS50280"/>
    </source>
</evidence>
<accession>A0AAN8ZGA3</accession>
<feature type="compositionally biased region" description="Basic residues" evidence="11">
    <location>
        <begin position="704"/>
        <end position="716"/>
    </location>
</feature>
<dbReference type="PANTHER" id="PTHR22884">
    <property type="entry name" value="SET DOMAIN PROTEINS"/>
    <property type="match status" value="1"/>
</dbReference>
<evidence type="ECO:0000259" key="15">
    <source>
        <dbReference type="PROSITE" id="PS51215"/>
    </source>
</evidence>
<dbReference type="EMBL" id="JBAMMX010000005">
    <property type="protein sequence ID" value="KAK6939929.1"/>
    <property type="molecule type" value="Genomic_DNA"/>
</dbReference>
<dbReference type="FunFam" id="2.170.270.10:FF:000035">
    <property type="entry name" value="Histone-lysine N-methyltransferase"/>
    <property type="match status" value="1"/>
</dbReference>
<evidence type="ECO:0000256" key="6">
    <source>
        <dbReference type="ARBA" id="ARBA00022691"/>
    </source>
</evidence>
<evidence type="ECO:0000256" key="4">
    <source>
        <dbReference type="ARBA" id="ARBA00022603"/>
    </source>
</evidence>
<dbReference type="InterPro" id="IPR006560">
    <property type="entry name" value="AWS_dom"/>
</dbReference>
<dbReference type="Proteomes" id="UP001370490">
    <property type="component" value="Unassembled WGS sequence"/>
</dbReference>
<reference evidence="16 17" key="1">
    <citation type="submission" date="2023-12" db="EMBL/GenBank/DDBJ databases">
        <title>A high-quality genome assembly for Dillenia turbinata (Dilleniales).</title>
        <authorList>
            <person name="Chanderbali A."/>
        </authorList>
    </citation>
    <scope>NUCLEOTIDE SEQUENCE [LARGE SCALE GENOMIC DNA]</scope>
    <source>
        <strain evidence="16">LSX21</strain>
        <tissue evidence="16">Leaf</tissue>
    </source>
</reference>
<evidence type="ECO:0000256" key="5">
    <source>
        <dbReference type="ARBA" id="ARBA00022679"/>
    </source>
</evidence>
<dbReference type="InterPro" id="IPR011124">
    <property type="entry name" value="Znf_CW"/>
</dbReference>
<evidence type="ECO:0000313" key="16">
    <source>
        <dbReference type="EMBL" id="KAK6939929.1"/>
    </source>
</evidence>
<feature type="domain" description="Post-SET" evidence="13">
    <location>
        <begin position="1066"/>
        <end position="1082"/>
    </location>
</feature>
<evidence type="ECO:0000256" key="11">
    <source>
        <dbReference type="SAM" id="MobiDB-lite"/>
    </source>
</evidence>
<feature type="compositionally biased region" description="Basic residues" evidence="11">
    <location>
        <begin position="627"/>
        <end position="637"/>
    </location>
</feature>
<keyword evidence="5" id="KW-0808">Transferase</keyword>
<evidence type="ECO:0000259" key="13">
    <source>
        <dbReference type="PROSITE" id="PS50868"/>
    </source>
</evidence>
<dbReference type="GO" id="GO:0032259">
    <property type="term" value="P:methylation"/>
    <property type="evidence" value="ECO:0007669"/>
    <property type="project" value="UniProtKB-KW"/>
</dbReference>
<comment type="subcellular location">
    <subcellularLocation>
        <location evidence="2">Chromosome</location>
    </subcellularLocation>
    <subcellularLocation>
        <location evidence="1">Nucleus</location>
    </subcellularLocation>
</comment>
<dbReference type="InterPro" id="IPR001214">
    <property type="entry name" value="SET_dom"/>
</dbReference>
<feature type="region of interest" description="Disordered" evidence="11">
    <location>
        <begin position="232"/>
        <end position="272"/>
    </location>
</feature>
<dbReference type="SMART" id="SM00317">
    <property type="entry name" value="SET"/>
    <property type="match status" value="1"/>
</dbReference>
<dbReference type="GO" id="GO:0005694">
    <property type="term" value="C:chromosome"/>
    <property type="evidence" value="ECO:0007669"/>
    <property type="project" value="UniProtKB-SubCell"/>
</dbReference>
<dbReference type="SMART" id="SM00570">
    <property type="entry name" value="AWS"/>
    <property type="match status" value="1"/>
</dbReference>
<dbReference type="Pfam" id="PF00856">
    <property type="entry name" value="SET"/>
    <property type="match status" value="1"/>
</dbReference>
<dbReference type="Gene3D" id="3.30.40.100">
    <property type="match status" value="1"/>
</dbReference>
<keyword evidence="8" id="KW-0863">Zinc-finger</keyword>
<evidence type="ECO:0000313" key="17">
    <source>
        <dbReference type="Proteomes" id="UP001370490"/>
    </source>
</evidence>
<evidence type="ECO:0000256" key="8">
    <source>
        <dbReference type="ARBA" id="ARBA00022771"/>
    </source>
</evidence>
<keyword evidence="9" id="KW-0862">Zinc</keyword>
<keyword evidence="17" id="KW-1185">Reference proteome</keyword>
<evidence type="ECO:0000256" key="10">
    <source>
        <dbReference type="ARBA" id="ARBA00023242"/>
    </source>
</evidence>
<feature type="region of interest" description="Disordered" evidence="11">
    <location>
        <begin position="602"/>
        <end position="734"/>
    </location>
</feature>
<dbReference type="Gene3D" id="2.170.270.10">
    <property type="entry name" value="SET domain"/>
    <property type="match status" value="1"/>
</dbReference>
<feature type="domain" description="SET" evidence="12">
    <location>
        <begin position="941"/>
        <end position="1058"/>
    </location>
</feature>
<dbReference type="InterPro" id="IPR050777">
    <property type="entry name" value="SET2_Histone-Lys_MeTrsfase"/>
</dbReference>
<dbReference type="InterPro" id="IPR046341">
    <property type="entry name" value="SET_dom_sf"/>
</dbReference>
<evidence type="ECO:0000256" key="1">
    <source>
        <dbReference type="ARBA" id="ARBA00004123"/>
    </source>
</evidence>
<feature type="domain" description="AWS" evidence="15">
    <location>
        <begin position="889"/>
        <end position="939"/>
    </location>
</feature>
<dbReference type="Pfam" id="PF07496">
    <property type="entry name" value="zf-CW"/>
    <property type="match status" value="1"/>
</dbReference>